<dbReference type="InterPro" id="IPR036942">
    <property type="entry name" value="Beta-barrel_TonB_sf"/>
</dbReference>
<dbReference type="InterPro" id="IPR000531">
    <property type="entry name" value="Beta-barrel_TonB"/>
</dbReference>
<evidence type="ECO:0000256" key="5">
    <source>
        <dbReference type="ARBA" id="ARBA00022496"/>
    </source>
</evidence>
<dbReference type="RefSeq" id="WP_096005295.1">
    <property type="nucleotide sequence ID" value="NZ_NTMR01000016.1"/>
</dbReference>
<dbReference type="PANTHER" id="PTHR30069">
    <property type="entry name" value="TONB-DEPENDENT OUTER MEMBRANE RECEPTOR"/>
    <property type="match status" value="1"/>
</dbReference>
<evidence type="ECO:0000256" key="14">
    <source>
        <dbReference type="RuleBase" id="RU003357"/>
    </source>
</evidence>
<evidence type="ECO:0000256" key="11">
    <source>
        <dbReference type="ARBA" id="ARBA00023237"/>
    </source>
</evidence>
<evidence type="ECO:0000256" key="8">
    <source>
        <dbReference type="ARBA" id="ARBA00023004"/>
    </source>
</evidence>
<evidence type="ECO:0000256" key="9">
    <source>
        <dbReference type="ARBA" id="ARBA00023077"/>
    </source>
</evidence>
<keyword evidence="4 12" id="KW-1134">Transmembrane beta strand</keyword>
<organism evidence="17 18">
    <name type="scientific">Pseudomonas abyssi</name>
    <dbReference type="NCBI Taxonomy" id="170540"/>
    <lineage>
        <taxon>Bacteria</taxon>
        <taxon>Pseudomonadati</taxon>
        <taxon>Pseudomonadota</taxon>
        <taxon>Gammaproteobacteria</taxon>
        <taxon>Pseudomonadales</taxon>
        <taxon>Pseudomonadaceae</taxon>
        <taxon>Pseudomonas</taxon>
    </lineage>
</organism>
<dbReference type="AlphaFoldDB" id="A0A2A3MG80"/>
<comment type="subcellular location">
    <subcellularLocation>
        <location evidence="1 12">Cell outer membrane</location>
        <topology evidence="1 12">Multi-pass membrane protein</topology>
    </subcellularLocation>
</comment>
<dbReference type="PROSITE" id="PS01156">
    <property type="entry name" value="TONB_DEPENDENT_REC_2"/>
    <property type="match status" value="1"/>
</dbReference>
<evidence type="ECO:0000256" key="1">
    <source>
        <dbReference type="ARBA" id="ARBA00004571"/>
    </source>
</evidence>
<proteinExistence type="inferred from homology"/>
<evidence type="ECO:0000256" key="10">
    <source>
        <dbReference type="ARBA" id="ARBA00023136"/>
    </source>
</evidence>
<accession>A0A2A3MG80</accession>
<evidence type="ECO:0000313" key="17">
    <source>
        <dbReference type="EMBL" id="PBK03818.1"/>
    </source>
</evidence>
<dbReference type="InterPro" id="IPR037066">
    <property type="entry name" value="Plug_dom_sf"/>
</dbReference>
<keyword evidence="5" id="KW-0410">Iron transport</keyword>
<dbReference type="SUPFAM" id="SSF56935">
    <property type="entry name" value="Porins"/>
    <property type="match status" value="1"/>
</dbReference>
<sequence>MPRGFAFRHAPLALALHLGLGLSALTLSLPSAAQSEATQYFDIPAGSLDQVLNRFALDAGIELYLDAALTQSRQSAGLQGSFSVDQGLQQLLANSGLSARQQSDGAWQLYPLGSEPDSLSLAPLTIQTNADQLYGRDEAGHDSVYDDNISSVYSGKEQIERYKGANPADLFKGMLNVYTGDARNSGGLDPNIRGIQGPGRVPLTIDGTEQAMSVWRGYNGASNRSYIDPNLIGGIKVIKGPNIERNVNSSVGGAVVASTIDVDDILAEGERFGGELKLEAGNNTVNPRIPQLHTGENYYDVPGFPANPSVPSSDPTLRVNLKTSSDDKLLSGNDHAYRLALGTRQERFELLGAYAFREHGNYFSGKNGAGFYSQPDTGERTQEYSQSLALDFHPGDEVPNTSSKMESWLFKARWKFDDDHSLTFGYRDTDMLYGEILPTRLANADDKGAVQWPLSHVDAKAYNLEYEFNPDNRWIDLYANLWTTRTESDTYSAGGFPNYATWADPVLRNTAVANADQNRVGITMSNQLALANSLDLTLGGSYQHEKLRSGDEYGGVEDGWRMFPRAGRRAESEFNFNFDWRPTDFLTLDLGARYSSHWAKDDFLAEQQAAGNMLTGTAITSRTATYRTIHNYTTEQIEANVQSSIARTISRCERRGCTPEQLAAGIAQSEASARANTTYTETHTQEWLPDSEGRYSRENNACLNGSLDDIDNLTGNCTISTGTVSTIATPVKTRRGHDWTPVASAALRLTDDSRVYLRYSEAVRYPSMFESTIGFSASLNPFYTLKPEHAFNYEIGYVHNLTGLLNAERYADFKLAYYQHRTKDVIERSTNFMFYNIDQQTLRGIELQTRYDNGGLFGDFSLAWNLENEVCDKNSAVLADPRFGSVPDCVENGFMGGYLISHAIPRYSANLNIGGRLFNDKLELGSRVTYYSKHENSDLDDYKANAETNKLAIYNLPLSWGSVTTYDAYVSFRPRDDITLELVGSNLTDEYYIDPTTRSAVAAPGRALKLSLTAQF</sequence>
<dbReference type="Pfam" id="PF07660">
    <property type="entry name" value="STN"/>
    <property type="match status" value="1"/>
</dbReference>
<keyword evidence="10 12" id="KW-0472">Membrane</keyword>
<keyword evidence="18" id="KW-1185">Reference proteome</keyword>
<evidence type="ECO:0000256" key="13">
    <source>
        <dbReference type="PROSITE-ProRule" id="PRU10144"/>
    </source>
</evidence>
<dbReference type="PROSITE" id="PS52016">
    <property type="entry name" value="TONB_DEPENDENT_REC_3"/>
    <property type="match status" value="1"/>
</dbReference>
<keyword evidence="8" id="KW-0408">Iron</keyword>
<feature type="domain" description="Secretin/TonB short N-terminal" evidence="16">
    <location>
        <begin position="61"/>
        <end position="112"/>
    </location>
</feature>
<evidence type="ECO:0000256" key="2">
    <source>
        <dbReference type="ARBA" id="ARBA00009810"/>
    </source>
</evidence>
<dbReference type="InterPro" id="IPR039426">
    <property type="entry name" value="TonB-dep_rcpt-like"/>
</dbReference>
<evidence type="ECO:0000313" key="18">
    <source>
        <dbReference type="Proteomes" id="UP000242313"/>
    </source>
</evidence>
<keyword evidence="7 15" id="KW-0732">Signal</keyword>
<comment type="caution">
    <text evidence="17">The sequence shown here is derived from an EMBL/GenBank/DDBJ whole genome shotgun (WGS) entry which is preliminary data.</text>
</comment>
<dbReference type="InterPro" id="IPR012910">
    <property type="entry name" value="Plug_dom"/>
</dbReference>
<dbReference type="GO" id="GO:0044718">
    <property type="term" value="P:siderophore transmembrane transport"/>
    <property type="evidence" value="ECO:0007669"/>
    <property type="project" value="TreeGrafter"/>
</dbReference>
<feature type="signal peptide" evidence="15">
    <location>
        <begin position="1"/>
        <end position="33"/>
    </location>
</feature>
<name>A0A2A3MG80_9PSED</name>
<evidence type="ECO:0000256" key="4">
    <source>
        <dbReference type="ARBA" id="ARBA00022452"/>
    </source>
</evidence>
<protein>
    <recommendedName>
        <fullName evidence="16">Secretin/TonB short N-terminal domain-containing protein</fullName>
    </recommendedName>
</protein>
<dbReference type="PANTHER" id="PTHR30069:SF41">
    <property type="entry name" value="HEME_HEMOPEXIN UTILIZATION PROTEIN C"/>
    <property type="match status" value="1"/>
</dbReference>
<dbReference type="SMART" id="SM00965">
    <property type="entry name" value="STN"/>
    <property type="match status" value="1"/>
</dbReference>
<comment type="similarity">
    <text evidence="2 12 14">Belongs to the TonB-dependent receptor family.</text>
</comment>
<dbReference type="EMBL" id="NTMR01000016">
    <property type="protein sequence ID" value="PBK03818.1"/>
    <property type="molecule type" value="Genomic_DNA"/>
</dbReference>
<keyword evidence="6 12" id="KW-0812">Transmembrane</keyword>
<dbReference type="Gene3D" id="2.170.130.10">
    <property type="entry name" value="TonB-dependent receptor, plug domain"/>
    <property type="match status" value="1"/>
</dbReference>
<gene>
    <name evidence="17" type="ORF">CNQ84_13070</name>
</gene>
<evidence type="ECO:0000256" key="12">
    <source>
        <dbReference type="PROSITE-ProRule" id="PRU01360"/>
    </source>
</evidence>
<evidence type="ECO:0000259" key="16">
    <source>
        <dbReference type="SMART" id="SM00965"/>
    </source>
</evidence>
<keyword evidence="9 14" id="KW-0798">TonB box</keyword>
<reference evidence="17 18" key="1">
    <citation type="submission" date="2017-09" db="EMBL/GenBank/DDBJ databases">
        <title>Pseudomonas abyssi sp. nov. isolated from Abyssopelagic Water.</title>
        <authorList>
            <person name="Wei Y."/>
        </authorList>
    </citation>
    <scope>NUCLEOTIDE SEQUENCE [LARGE SCALE GENOMIC DNA]</scope>
    <source>
        <strain evidence="17 18">MT5</strain>
    </source>
</reference>
<keyword evidence="5" id="KW-0406">Ion transport</keyword>
<evidence type="ECO:0000256" key="15">
    <source>
        <dbReference type="SAM" id="SignalP"/>
    </source>
</evidence>
<dbReference type="InterPro" id="IPR011662">
    <property type="entry name" value="Secretin/TonB_short_N"/>
</dbReference>
<feature type="short sequence motif" description="TonB C-terminal box" evidence="13">
    <location>
        <begin position="999"/>
        <end position="1016"/>
    </location>
</feature>
<dbReference type="Pfam" id="PF07715">
    <property type="entry name" value="Plug"/>
    <property type="match status" value="1"/>
</dbReference>
<dbReference type="Gene3D" id="2.40.170.20">
    <property type="entry name" value="TonB-dependent receptor, beta-barrel domain"/>
    <property type="match status" value="1"/>
</dbReference>
<dbReference type="Gene3D" id="3.55.50.30">
    <property type="match status" value="1"/>
</dbReference>
<evidence type="ECO:0000256" key="7">
    <source>
        <dbReference type="ARBA" id="ARBA00022729"/>
    </source>
</evidence>
<keyword evidence="3 12" id="KW-0813">Transport</keyword>
<keyword evidence="11 12" id="KW-0998">Cell outer membrane</keyword>
<dbReference type="GO" id="GO:0015344">
    <property type="term" value="F:siderophore uptake transmembrane transporter activity"/>
    <property type="evidence" value="ECO:0007669"/>
    <property type="project" value="TreeGrafter"/>
</dbReference>
<dbReference type="InterPro" id="IPR010917">
    <property type="entry name" value="TonB_rcpt_CS"/>
</dbReference>
<evidence type="ECO:0000256" key="6">
    <source>
        <dbReference type="ARBA" id="ARBA00022692"/>
    </source>
</evidence>
<dbReference type="Proteomes" id="UP000242313">
    <property type="component" value="Unassembled WGS sequence"/>
</dbReference>
<feature type="chain" id="PRO_5013059573" description="Secretin/TonB short N-terminal domain-containing protein" evidence="15">
    <location>
        <begin position="34"/>
        <end position="1016"/>
    </location>
</feature>
<dbReference type="GO" id="GO:0009279">
    <property type="term" value="C:cell outer membrane"/>
    <property type="evidence" value="ECO:0007669"/>
    <property type="project" value="UniProtKB-SubCell"/>
</dbReference>
<evidence type="ECO:0000256" key="3">
    <source>
        <dbReference type="ARBA" id="ARBA00022448"/>
    </source>
</evidence>
<dbReference type="Pfam" id="PF00593">
    <property type="entry name" value="TonB_dep_Rec_b-barrel"/>
    <property type="match status" value="1"/>
</dbReference>